<evidence type="ECO:0000256" key="5">
    <source>
        <dbReference type="ARBA" id="ARBA00012483"/>
    </source>
</evidence>
<dbReference type="PROSITE" id="PS50089">
    <property type="entry name" value="ZF_RING_2"/>
    <property type="match status" value="1"/>
</dbReference>
<dbReference type="InterPro" id="IPR054476">
    <property type="entry name" value="Ltn1_N"/>
</dbReference>
<keyword evidence="19" id="KW-1185">Reference proteome</keyword>
<evidence type="ECO:0000259" key="17">
    <source>
        <dbReference type="PROSITE" id="PS50089"/>
    </source>
</evidence>
<dbReference type="FunFam" id="3.30.40.10:FF:000038">
    <property type="entry name" value="E3 ubiquitin-protein ligase listerin"/>
    <property type="match status" value="1"/>
</dbReference>
<evidence type="ECO:0000256" key="4">
    <source>
        <dbReference type="ARBA" id="ARBA00007997"/>
    </source>
</evidence>
<dbReference type="GO" id="GO:0072344">
    <property type="term" value="P:rescue of stalled ribosome"/>
    <property type="evidence" value="ECO:0007669"/>
    <property type="project" value="UniProtKB-UniRule"/>
</dbReference>
<evidence type="ECO:0000256" key="7">
    <source>
        <dbReference type="ARBA" id="ARBA00022490"/>
    </source>
</evidence>
<evidence type="ECO:0000256" key="12">
    <source>
        <dbReference type="ARBA" id="ARBA00022786"/>
    </source>
</evidence>
<evidence type="ECO:0000256" key="10">
    <source>
        <dbReference type="ARBA" id="ARBA00022737"/>
    </source>
</evidence>
<dbReference type="CDD" id="cd16491">
    <property type="entry name" value="RING-CH-C4HC3_LTN1"/>
    <property type="match status" value="1"/>
</dbReference>
<dbReference type="GO" id="GO:0043023">
    <property type="term" value="F:ribosomal large subunit binding"/>
    <property type="evidence" value="ECO:0007669"/>
    <property type="project" value="TreeGrafter"/>
</dbReference>
<comment type="pathway">
    <text evidence="3 16">Protein modification; protein ubiquitination.</text>
</comment>
<evidence type="ECO:0000256" key="14">
    <source>
        <dbReference type="ARBA" id="ARBA00055150"/>
    </source>
</evidence>
<evidence type="ECO:0000256" key="1">
    <source>
        <dbReference type="ARBA" id="ARBA00000900"/>
    </source>
</evidence>
<evidence type="ECO:0000256" key="15">
    <source>
        <dbReference type="PROSITE-ProRule" id="PRU00175"/>
    </source>
</evidence>
<dbReference type="Proteomes" id="UP000481858">
    <property type="component" value="Unassembled WGS sequence"/>
</dbReference>
<evidence type="ECO:0000256" key="6">
    <source>
        <dbReference type="ARBA" id="ARBA00017157"/>
    </source>
</evidence>
<protein>
    <recommendedName>
        <fullName evidence="6 16">E3 ubiquitin-protein ligase listerin</fullName>
        <ecNumber evidence="5 16">2.3.2.27</ecNumber>
    </recommendedName>
    <alternativeName>
        <fullName evidence="16">RING-type E3 ubiquitin transferase listerin</fullName>
    </alternativeName>
</protein>
<accession>A0A7C8ITD1</accession>
<dbReference type="GO" id="GO:0008270">
    <property type="term" value="F:zinc ion binding"/>
    <property type="evidence" value="ECO:0007669"/>
    <property type="project" value="UniProtKB-KW"/>
</dbReference>
<dbReference type="InterPro" id="IPR016024">
    <property type="entry name" value="ARM-type_fold"/>
</dbReference>
<dbReference type="Pfam" id="PF22999">
    <property type="entry name" value="LTN1_E3_ligase_6th"/>
    <property type="match status" value="1"/>
</dbReference>
<dbReference type="InterPro" id="IPR039804">
    <property type="entry name" value="RING-CH-C4HC3_LTN1"/>
</dbReference>
<keyword evidence="8 16" id="KW-0808">Transferase</keyword>
<dbReference type="Gene3D" id="3.30.40.10">
    <property type="entry name" value="Zinc/RING finger domain, C3HC4 (zinc finger)"/>
    <property type="match status" value="1"/>
</dbReference>
<proteinExistence type="inferred from homology"/>
<dbReference type="OrthoDB" id="6108at2759"/>
<gene>
    <name evidence="18" type="ORF">GQX73_g6050</name>
</gene>
<dbReference type="SMART" id="SM00184">
    <property type="entry name" value="RING"/>
    <property type="match status" value="1"/>
</dbReference>
<name>A0A7C8ITD1_9PEZI</name>
<dbReference type="Pfam" id="PF23280">
    <property type="entry name" value="TPR_26"/>
    <property type="match status" value="1"/>
</dbReference>
<keyword evidence="12 16" id="KW-0833">Ubl conjugation pathway</keyword>
<comment type="catalytic activity">
    <reaction evidence="1 16">
        <text>S-ubiquitinyl-[E2 ubiquitin-conjugating enzyme]-L-cysteine + [acceptor protein]-L-lysine = [E2 ubiquitin-conjugating enzyme]-L-cysteine + N(6)-ubiquitinyl-[acceptor protein]-L-lysine.</text>
        <dbReference type="EC" id="2.3.2.27"/>
    </reaction>
</comment>
<dbReference type="EMBL" id="WUBL01000066">
    <property type="protein sequence ID" value="KAF2967544.1"/>
    <property type="molecule type" value="Genomic_DNA"/>
</dbReference>
<dbReference type="EC" id="2.3.2.27" evidence="5 16"/>
<evidence type="ECO:0000313" key="18">
    <source>
        <dbReference type="EMBL" id="KAF2967544.1"/>
    </source>
</evidence>
<comment type="function">
    <text evidence="16">E3 ubiquitin-protein ligase. Component of the ribosome quality control complex (RQC), a ribosome-associated complex that mediates ubiquitination and extraction of incompletely synthesized nascent chains for proteasomal degradation.</text>
</comment>
<dbReference type="Pfam" id="PF13639">
    <property type="entry name" value="zf-RING_2"/>
    <property type="match status" value="1"/>
</dbReference>
<comment type="subcellular location">
    <subcellularLocation>
        <location evidence="2">Cytoplasm</location>
        <location evidence="2">Cytosol</location>
    </subcellularLocation>
</comment>
<dbReference type="GO" id="GO:0061630">
    <property type="term" value="F:ubiquitin protein ligase activity"/>
    <property type="evidence" value="ECO:0007669"/>
    <property type="project" value="UniProtKB-UniRule"/>
</dbReference>
<evidence type="ECO:0000256" key="16">
    <source>
        <dbReference type="RuleBase" id="RU367090"/>
    </source>
</evidence>
<feature type="domain" description="RING-type" evidence="17">
    <location>
        <begin position="1582"/>
        <end position="1628"/>
    </location>
</feature>
<comment type="caution">
    <text evidence="18">The sequence shown here is derived from an EMBL/GenBank/DDBJ whole genome shotgun (WGS) entry which is preliminary data.</text>
</comment>
<dbReference type="GO" id="GO:0016567">
    <property type="term" value="P:protein ubiquitination"/>
    <property type="evidence" value="ECO:0007669"/>
    <property type="project" value="UniProtKB-UniPathway"/>
</dbReference>
<dbReference type="InterPro" id="IPR057030">
    <property type="entry name" value="TPR_Rkr-1"/>
</dbReference>
<dbReference type="SUPFAM" id="SSF48371">
    <property type="entry name" value="ARM repeat"/>
    <property type="match status" value="1"/>
</dbReference>
<dbReference type="GO" id="GO:1990112">
    <property type="term" value="C:RQC complex"/>
    <property type="evidence" value="ECO:0007669"/>
    <property type="project" value="UniProtKB-UniRule"/>
</dbReference>
<dbReference type="InterPro" id="IPR054478">
    <property type="entry name" value="LTN1_UBC"/>
</dbReference>
<evidence type="ECO:0000256" key="13">
    <source>
        <dbReference type="ARBA" id="ARBA00022833"/>
    </source>
</evidence>
<dbReference type="GO" id="GO:1990116">
    <property type="term" value="P:ribosome-associated ubiquitin-dependent protein catabolic process"/>
    <property type="evidence" value="ECO:0007669"/>
    <property type="project" value="UniProtKB-UniRule"/>
</dbReference>
<sequence length="1647" mass="182833">MSRKPGKARAASSKAVPGFGATSLGFGSFASTASGINLSYLAEPPDFSSVSDANVIVSFKNLQKKDATTKAKALEELLAYTQAHPYEQDGGVEESVLDAWVQSYPRASIDNSRRVRELSHILQFELMKSARKRMEKNVPKVVGPWLAGTFDRDRAVSRAADQGLSSFLTTPEKVTQFWKRCQQQILNYANGAINETAETLSDRRSTNADDADAKYFRVIAASLALVLNLLQKLNVVDIEKCIDSYDQFFENDKVWASVVLNDPNARRLASQLLLVCFETRAGRIEADLTRMSKVFLADGLRSNQTGSATDYMDALIKLTAKYPTIWTTEYRSKKSPLSRLKILLESGSQGSPPQFWTKLTRLIEILPSDILPKDADGAIEILKSMRKGLTNRDEPRANAVEAWSSYLSLARHFLQTVSSSEARLKLCQDAIFPLTKHYLFPSSETSVWASGNQSQILIKAYTSTTTLPFEDLVGATKEEWCRLKDELKDHIRNSLPEASKDHQKSQKSIAEEGGRWFSLTGKILDAHEKTVAGDRPIPDIPGRLSLELLGESLKLLRTRNWKPFGVALIVKSAIELARPLFKTASATKDILEELEGYLVKGREDFLKSSSAPYILSSITLLGEIPQQQSGFERIWKSSISVVMECLDTTEAISALSKLISSRQAASIALQNPDLQTEIIRRCLMCAVGNIESSWDLFSNTFTFGVLSDSASSRLAKELTNRIINSSGEPNEGVIRGLQIIAESKLELLTQDKETHMVLMTSLLSLSEKGRSPKAVALQTLLENPSSGTSNTHILIQQNINSASPTSLSVDTLVQQAVQAQETLRASTQDGSTSTESFNLLPNCKTWSQQLSILLQNTPSPSLALTNSLGGSCFLATDQHRGTNDNLQRDARGCSIPGRMALYIYKLASSGFSFDGTDFSVRIDLVINLSLTVELAADQLTMKGENGVWSSVSSQDALLDLENMVAFTQNYIIGMAERAQGWCDGSGTEEARLLQAVIGKLTEESRKLSPSGFYCARSMHNILQALTERHGFPSSGEQWLADTDCLKSSRSTIFPAAALLGGLGETLSTSRTVNNFCNRLVSDIAGAKLGDEKSLITMVLLNLCMQIYDIGELPVANNRLVFAVKQITSWLDTPEDFDNAFAAEACRCLQRLLPCIKDVYGSYWEKAIDFCIYLWTKPSTQSLDARLPELHASLRLMAILQSLEDPNDDLIDVLETSAQRKSAALIDLLKLPRENHTQPLEIVDSILCRQVEKLPLQDYDDLSELYGLVASESRAIQTAAFSILNKALPVVQEKLSVDVLLEKQDARLPDELLSLLLDAPTLDSYPDETISQFPTPVRSYLLSWHLVFDAFRAASFKVRGDYAENLKAENYIGPLMDFTFDVLGHSAARALNIERLGFTKENITHYDLKLAESETEEKNMQWLFIHLYYLVLKFVPGLFKAWHIDCRSKQTKIAVEGWMERYFSPIIIYEALDDVVKWDESQEAPAGDEKELIVKVSRAAREVIAGYEVDDLNASIAIRIPPGFPLDTVTVVGINRVAVDERKWKSWILTTQGVITFSGGNVIDGLTTFRRNVIGALKGQTECAICYSIISTDKKMPDKRCQTCKNLFHRTCLYKWFQSSNQNTCPLCRNPIDYLGADTRTRRGGPVV</sequence>
<comment type="similarity">
    <text evidence="4 16">Belongs to the LTN1 family.</text>
</comment>
<keyword evidence="11 15" id="KW-0863">Zinc-finger</keyword>
<dbReference type="PANTHER" id="PTHR12389">
    <property type="entry name" value="ZINC FINGER PROTEIN 294"/>
    <property type="match status" value="1"/>
</dbReference>
<dbReference type="InParanoid" id="A0A7C8ITD1"/>
<dbReference type="InterPro" id="IPR054477">
    <property type="entry name" value="LTN1_E3_ligase_6th"/>
</dbReference>
<keyword evidence="9 16" id="KW-0479">Metal-binding</keyword>
<evidence type="ECO:0000256" key="11">
    <source>
        <dbReference type="ARBA" id="ARBA00022771"/>
    </source>
</evidence>
<dbReference type="InterPro" id="IPR039795">
    <property type="entry name" value="LTN1/Rkr1"/>
</dbReference>
<dbReference type="UniPathway" id="UPA00143"/>
<evidence type="ECO:0000313" key="19">
    <source>
        <dbReference type="Proteomes" id="UP000481858"/>
    </source>
</evidence>
<dbReference type="GO" id="GO:0005829">
    <property type="term" value="C:cytosol"/>
    <property type="evidence" value="ECO:0007669"/>
    <property type="project" value="UniProtKB-SubCell"/>
</dbReference>
<keyword evidence="7" id="KW-0963">Cytoplasm</keyword>
<evidence type="ECO:0000256" key="9">
    <source>
        <dbReference type="ARBA" id="ARBA00022723"/>
    </source>
</evidence>
<dbReference type="Pfam" id="PF23009">
    <property type="entry name" value="UBC_like"/>
    <property type="match status" value="1"/>
</dbReference>
<evidence type="ECO:0000256" key="3">
    <source>
        <dbReference type="ARBA" id="ARBA00004906"/>
    </source>
</evidence>
<dbReference type="SUPFAM" id="SSF57850">
    <property type="entry name" value="RING/U-box"/>
    <property type="match status" value="1"/>
</dbReference>
<organism evidence="18 19">
    <name type="scientific">Xylaria multiplex</name>
    <dbReference type="NCBI Taxonomy" id="323545"/>
    <lineage>
        <taxon>Eukaryota</taxon>
        <taxon>Fungi</taxon>
        <taxon>Dikarya</taxon>
        <taxon>Ascomycota</taxon>
        <taxon>Pezizomycotina</taxon>
        <taxon>Sordariomycetes</taxon>
        <taxon>Xylariomycetidae</taxon>
        <taxon>Xylariales</taxon>
        <taxon>Xylariaceae</taxon>
        <taxon>Xylaria</taxon>
    </lineage>
</organism>
<comment type="subunit">
    <text evidence="16">Component of the ribosome quality control complex (RQC).</text>
</comment>
<keyword evidence="10" id="KW-0677">Repeat</keyword>
<dbReference type="InterPro" id="IPR013083">
    <property type="entry name" value="Znf_RING/FYVE/PHD"/>
</dbReference>
<dbReference type="PANTHER" id="PTHR12389:SF0">
    <property type="entry name" value="E3 UBIQUITIN-PROTEIN LIGASE LISTERIN"/>
    <property type="match status" value="1"/>
</dbReference>
<reference evidence="18 19" key="1">
    <citation type="submission" date="2019-12" db="EMBL/GenBank/DDBJ databases">
        <title>Draft genome sequence of the ascomycete Xylaria multiplex DSM 110363.</title>
        <authorList>
            <person name="Buettner E."/>
            <person name="Kellner H."/>
        </authorList>
    </citation>
    <scope>NUCLEOTIDE SEQUENCE [LARGE SCALE GENOMIC DNA]</scope>
    <source>
        <strain evidence="18 19">DSM 110363</strain>
    </source>
</reference>
<dbReference type="Pfam" id="PF22958">
    <property type="entry name" value="Ltn1_1st"/>
    <property type="match status" value="1"/>
</dbReference>
<comment type="function">
    <text evidence="14">E3 ubiquitin-protein ligase component of the ribosome quality control complex (RQC), a ribosome-associated complex that mediates ubiquitination and extraction of incompletely synthesized nascent chains for proteasomal degradation. Mediates ubiquitination of proteins derived from mRNAs lacking stop codons (non-stop proteins) and other translation arrest products induced by poly-lysine sequences and tandem rare codons. Ubiquitination leads to CDC48 recruitment for extraction and degradation of the incomplete translation product. May indirectly play a role in chromatin function and transcription.</text>
</comment>
<evidence type="ECO:0000256" key="2">
    <source>
        <dbReference type="ARBA" id="ARBA00004514"/>
    </source>
</evidence>
<dbReference type="FunCoup" id="A0A7C8ITD1">
    <property type="interactions" value="532"/>
</dbReference>
<keyword evidence="13 16" id="KW-0862">Zinc</keyword>
<evidence type="ECO:0000256" key="8">
    <source>
        <dbReference type="ARBA" id="ARBA00022679"/>
    </source>
</evidence>
<dbReference type="InterPro" id="IPR001841">
    <property type="entry name" value="Znf_RING"/>
</dbReference>
<dbReference type="SMART" id="SM01197">
    <property type="entry name" value="FANCL_C"/>
    <property type="match status" value="1"/>
</dbReference>